<dbReference type="KEGG" id="dcr:108213870"/>
<organism evidence="2 3">
    <name type="scientific">Daucus carota subsp. sativus</name>
    <name type="common">Carrot</name>
    <dbReference type="NCBI Taxonomy" id="79200"/>
    <lineage>
        <taxon>Eukaryota</taxon>
        <taxon>Viridiplantae</taxon>
        <taxon>Streptophyta</taxon>
        <taxon>Embryophyta</taxon>
        <taxon>Tracheophyta</taxon>
        <taxon>Spermatophyta</taxon>
        <taxon>Magnoliopsida</taxon>
        <taxon>eudicotyledons</taxon>
        <taxon>Gunneridae</taxon>
        <taxon>Pentapetalae</taxon>
        <taxon>asterids</taxon>
        <taxon>campanulids</taxon>
        <taxon>Apiales</taxon>
        <taxon>Apiaceae</taxon>
        <taxon>Apioideae</taxon>
        <taxon>Scandiceae</taxon>
        <taxon>Daucinae</taxon>
        <taxon>Daucus</taxon>
        <taxon>Daucus sect. Daucus</taxon>
    </lineage>
</organism>
<feature type="transmembrane region" description="Helical" evidence="1">
    <location>
        <begin position="59"/>
        <end position="79"/>
    </location>
</feature>
<reference evidence="2" key="1">
    <citation type="journal article" date="2016" name="Nat. Genet.">
        <title>A high-quality carrot genome assembly provides new insights into carotenoid accumulation and asterid genome evolution.</title>
        <authorList>
            <person name="Iorizzo M."/>
            <person name="Ellison S."/>
            <person name="Senalik D."/>
            <person name="Zeng P."/>
            <person name="Satapoomin P."/>
            <person name="Huang J."/>
            <person name="Bowman M."/>
            <person name="Iovene M."/>
            <person name="Sanseverino W."/>
            <person name="Cavagnaro P."/>
            <person name="Yildiz M."/>
            <person name="Macko-Podgorni A."/>
            <person name="Moranska E."/>
            <person name="Grzebelus E."/>
            <person name="Grzebelus D."/>
            <person name="Ashrafi H."/>
            <person name="Zheng Z."/>
            <person name="Cheng S."/>
            <person name="Spooner D."/>
            <person name="Van Deynze A."/>
            <person name="Simon P."/>
        </authorList>
    </citation>
    <scope>NUCLEOTIDE SEQUENCE</scope>
    <source>
        <tissue evidence="2">Leaf</tissue>
    </source>
</reference>
<evidence type="ECO:0000313" key="3">
    <source>
        <dbReference type="Proteomes" id="UP000077755"/>
    </source>
</evidence>
<keyword evidence="1" id="KW-0472">Membrane</keyword>
<sequence>MAGVTKKMLSTAVLLLLTLLHYLHLRLCNVAVALGVNTITNNWNEKIFYLPMNVEYVSIAFTFLIHLAHQLTSFITGYYGYDRRFAWAESTAAFFHLLGASFAYIVSKDNLHAHSSFIALHLLALSAYSRITFEQNAKVQTVLLCQLLVYVFRLSIRIPQYHLLLDGLALPLSLVSTGDARIKFKVSEEDAHLLKLEPNSWFQVREDYADHVKFEGDVSQEVILSVSRKLENIVNFTMRDYQADVIKFKED</sequence>
<evidence type="ECO:0000256" key="1">
    <source>
        <dbReference type="SAM" id="Phobius"/>
    </source>
</evidence>
<keyword evidence="1" id="KW-0812">Transmembrane</keyword>
<keyword evidence="1" id="KW-1133">Transmembrane helix</keyword>
<accession>A0AAF0WTZ1</accession>
<name>A0AAF0WTZ1_DAUCS</name>
<proteinExistence type="predicted"/>
<dbReference type="AlphaFoldDB" id="A0AAF0WTZ1"/>
<gene>
    <name evidence="2" type="ORF">DCAR_0313366</name>
</gene>
<dbReference type="Proteomes" id="UP000077755">
    <property type="component" value="Chromosome 3"/>
</dbReference>
<dbReference type="EMBL" id="CP093345">
    <property type="protein sequence ID" value="WOG94075.1"/>
    <property type="molecule type" value="Genomic_DNA"/>
</dbReference>
<evidence type="ECO:0000313" key="2">
    <source>
        <dbReference type="EMBL" id="WOG94075.1"/>
    </source>
</evidence>
<feature type="transmembrane region" description="Helical" evidence="1">
    <location>
        <begin position="86"/>
        <end position="105"/>
    </location>
</feature>
<protein>
    <submittedName>
        <fullName evidence="2">Uncharacterized protein</fullName>
    </submittedName>
</protein>
<reference evidence="2" key="2">
    <citation type="submission" date="2022-03" db="EMBL/GenBank/DDBJ databases">
        <title>Draft title - Genomic analysis of global carrot germplasm unveils the trajectory of domestication and the origin of high carotenoid orange carrot.</title>
        <authorList>
            <person name="Iorizzo M."/>
            <person name="Ellison S."/>
            <person name="Senalik D."/>
            <person name="Macko-Podgorni A."/>
            <person name="Grzebelus D."/>
            <person name="Bostan H."/>
            <person name="Rolling W."/>
            <person name="Curaba J."/>
            <person name="Simon P."/>
        </authorList>
    </citation>
    <scope>NUCLEOTIDE SEQUENCE</scope>
    <source>
        <tissue evidence="2">Leaf</tissue>
    </source>
</reference>
<keyword evidence="3" id="KW-1185">Reference proteome</keyword>